<evidence type="ECO:0000313" key="2">
    <source>
        <dbReference type="Proteomes" id="UP000624041"/>
    </source>
</evidence>
<dbReference type="RefSeq" id="WP_188859454.1">
    <property type="nucleotide sequence ID" value="NZ_BMOS01000045.1"/>
</dbReference>
<name>A0A917Y3I5_9BACI</name>
<gene>
    <name evidence="1" type="ORF">GCM10007971_36470</name>
</gene>
<dbReference type="AlphaFoldDB" id="A0A917Y3I5"/>
<comment type="caution">
    <text evidence="1">The sequence shown here is derived from an EMBL/GenBank/DDBJ whole genome shotgun (WGS) entry which is preliminary data.</text>
</comment>
<proteinExistence type="predicted"/>
<reference evidence="1" key="1">
    <citation type="journal article" date="2014" name="Int. J. Syst. Evol. Microbiol.">
        <title>Complete genome sequence of Corynebacterium casei LMG S-19264T (=DSM 44701T), isolated from a smear-ripened cheese.</title>
        <authorList>
            <consortium name="US DOE Joint Genome Institute (JGI-PGF)"/>
            <person name="Walter F."/>
            <person name="Albersmeier A."/>
            <person name="Kalinowski J."/>
            <person name="Ruckert C."/>
        </authorList>
    </citation>
    <scope>NUCLEOTIDE SEQUENCE</scope>
    <source>
        <strain evidence="1">JCM 17251</strain>
    </source>
</reference>
<accession>A0A917Y3I5</accession>
<evidence type="ECO:0000313" key="1">
    <source>
        <dbReference type="EMBL" id="GGN66449.1"/>
    </source>
</evidence>
<sequence length="129" mass="15493">MQDIEQIIITIRDAIRDIPKRYSDNLEQINKLEKEENDLLHYIELVNLNAVEGFKAYKELQKVRKERRVYKDENELLRHIQPVLKNMKGQIRHLDDALGCVRQTEKNLENRIYRVRVRKDLDKVINGVK</sequence>
<reference evidence="1" key="2">
    <citation type="submission" date="2020-09" db="EMBL/GenBank/DDBJ databases">
        <authorList>
            <person name="Sun Q."/>
            <person name="Ohkuma M."/>
        </authorList>
    </citation>
    <scope>NUCLEOTIDE SEQUENCE</scope>
    <source>
        <strain evidence="1">JCM 17251</strain>
    </source>
</reference>
<organism evidence="1 2">
    <name type="scientific">Oceanobacillus indicireducens</name>
    <dbReference type="NCBI Taxonomy" id="1004261"/>
    <lineage>
        <taxon>Bacteria</taxon>
        <taxon>Bacillati</taxon>
        <taxon>Bacillota</taxon>
        <taxon>Bacilli</taxon>
        <taxon>Bacillales</taxon>
        <taxon>Bacillaceae</taxon>
        <taxon>Oceanobacillus</taxon>
    </lineage>
</organism>
<protein>
    <submittedName>
        <fullName evidence="1">Uncharacterized protein</fullName>
    </submittedName>
</protein>
<keyword evidence="2" id="KW-1185">Reference proteome</keyword>
<dbReference type="Proteomes" id="UP000624041">
    <property type="component" value="Unassembled WGS sequence"/>
</dbReference>
<dbReference type="EMBL" id="BMOS01000045">
    <property type="protein sequence ID" value="GGN66449.1"/>
    <property type="molecule type" value="Genomic_DNA"/>
</dbReference>